<dbReference type="SUPFAM" id="SSF63829">
    <property type="entry name" value="Calcium-dependent phosphotriesterase"/>
    <property type="match status" value="1"/>
</dbReference>
<reference evidence="3" key="1">
    <citation type="submission" date="2022-11" db="EMBL/GenBank/DDBJ databases">
        <authorList>
            <person name="Scott C."/>
            <person name="Bruce N."/>
        </authorList>
    </citation>
    <scope>NUCLEOTIDE SEQUENCE</scope>
</reference>
<dbReference type="OrthoDB" id="423498at2759"/>
<dbReference type="Gene3D" id="2.120.10.30">
    <property type="entry name" value="TolB, C-terminal domain"/>
    <property type="match status" value="2"/>
</dbReference>
<dbReference type="GO" id="GO:0004341">
    <property type="term" value="F:gluconolactonase activity"/>
    <property type="evidence" value="ECO:0007669"/>
    <property type="project" value="TreeGrafter"/>
</dbReference>
<dbReference type="PANTHER" id="PTHR10907:SF47">
    <property type="entry name" value="REGUCALCIN"/>
    <property type="match status" value="1"/>
</dbReference>
<gene>
    <name evidence="3" type="ORF">PPNO1_LOCUS7466</name>
</gene>
<comment type="similarity">
    <text evidence="1">Belongs to the SMP-30/CGR1 family.</text>
</comment>
<protein>
    <recommendedName>
        <fullName evidence="2">SMP-30/Gluconolactonase/LRE-like region domain-containing protein</fullName>
    </recommendedName>
</protein>
<dbReference type="Pfam" id="PF08450">
    <property type="entry name" value="SGL"/>
    <property type="match status" value="1"/>
</dbReference>
<dbReference type="EMBL" id="CALLCH030000017">
    <property type="protein sequence ID" value="CAI4217866.1"/>
    <property type="molecule type" value="Genomic_DNA"/>
</dbReference>
<accession>A0A9P1H8F6</accession>
<evidence type="ECO:0000313" key="4">
    <source>
        <dbReference type="Proteomes" id="UP000838763"/>
    </source>
</evidence>
<evidence type="ECO:0000313" key="3">
    <source>
        <dbReference type="EMBL" id="CAI4217866.1"/>
    </source>
</evidence>
<evidence type="ECO:0000259" key="2">
    <source>
        <dbReference type="Pfam" id="PF08450"/>
    </source>
</evidence>
<keyword evidence="4" id="KW-1185">Reference proteome</keyword>
<proteinExistence type="inferred from homology"/>
<organism evidence="3 4">
    <name type="scientific">Parascedosporium putredinis</name>
    <dbReference type="NCBI Taxonomy" id="1442378"/>
    <lineage>
        <taxon>Eukaryota</taxon>
        <taxon>Fungi</taxon>
        <taxon>Dikarya</taxon>
        <taxon>Ascomycota</taxon>
        <taxon>Pezizomycotina</taxon>
        <taxon>Sordariomycetes</taxon>
        <taxon>Hypocreomycetidae</taxon>
        <taxon>Microascales</taxon>
        <taxon>Microascaceae</taxon>
        <taxon>Parascedosporium</taxon>
    </lineage>
</organism>
<dbReference type="InterPro" id="IPR011042">
    <property type="entry name" value="6-blade_b-propeller_TolB-like"/>
</dbReference>
<feature type="domain" description="SMP-30/Gluconolactonase/LRE-like region" evidence="2">
    <location>
        <begin position="28"/>
        <end position="229"/>
    </location>
</feature>
<dbReference type="AlphaFoldDB" id="A0A9P1H8F6"/>
<dbReference type="Proteomes" id="UP000838763">
    <property type="component" value="Unassembled WGS sequence"/>
</dbReference>
<sequence>MTASNFEVWTVEEPYVDCHCKLGEGPLRKGDQHTIQLDRPVTVTADIEGVNPAEKILIGIKYGLAVLDRKTGTYEYVAKLTESPNERVRTNDGGADIKGRFWLGTMTDFNLGEFQPEGGLFRFDSSGSSELIKELTIPNSVGCEIFAFDYDVETGEISNKRLFYKHEGSGGPDGFRVDVNGFIWHAVYGESRVLKINPEGKLVGEVRLPTRNITCTQFVGTELYITTANDDEAEGGERSKNLGGGLFKVDVGVEGLPLFPYKLQV</sequence>
<dbReference type="InterPro" id="IPR013658">
    <property type="entry name" value="SGL"/>
</dbReference>
<name>A0A9P1H8F6_9PEZI</name>
<dbReference type="PANTHER" id="PTHR10907">
    <property type="entry name" value="REGUCALCIN"/>
    <property type="match status" value="1"/>
</dbReference>
<comment type="caution">
    <text evidence="3">The sequence shown here is derived from an EMBL/GenBank/DDBJ whole genome shotgun (WGS) entry which is preliminary data.</text>
</comment>
<evidence type="ECO:0000256" key="1">
    <source>
        <dbReference type="ARBA" id="ARBA00008853"/>
    </source>
</evidence>
<dbReference type="GO" id="GO:0005509">
    <property type="term" value="F:calcium ion binding"/>
    <property type="evidence" value="ECO:0007669"/>
    <property type="project" value="TreeGrafter"/>
</dbReference>